<accession>A0A438BQ28</accession>
<dbReference type="EMBL" id="QGNW01002667">
    <property type="protein sequence ID" value="RVW13068.1"/>
    <property type="molecule type" value="Genomic_DNA"/>
</dbReference>
<comment type="caution">
    <text evidence="2">The sequence shown here is derived from an EMBL/GenBank/DDBJ whole genome shotgun (WGS) entry which is preliminary data.</text>
</comment>
<dbReference type="AlphaFoldDB" id="A0A438BQ28"/>
<protein>
    <submittedName>
        <fullName evidence="2">Uncharacterized protein</fullName>
    </submittedName>
</protein>
<dbReference type="Proteomes" id="UP000288805">
    <property type="component" value="Unassembled WGS sequence"/>
</dbReference>
<evidence type="ECO:0000313" key="2">
    <source>
        <dbReference type="EMBL" id="RVW13068.1"/>
    </source>
</evidence>
<gene>
    <name evidence="2" type="ORF">CK203_108972</name>
</gene>
<reference evidence="2 3" key="1">
    <citation type="journal article" date="2018" name="PLoS Genet.">
        <title>Population sequencing reveals clonal diversity and ancestral inbreeding in the grapevine cultivar Chardonnay.</title>
        <authorList>
            <person name="Roach M.J."/>
            <person name="Johnson D.L."/>
            <person name="Bohlmann J."/>
            <person name="van Vuuren H.J."/>
            <person name="Jones S.J."/>
            <person name="Pretorius I.S."/>
            <person name="Schmidt S.A."/>
            <person name="Borneman A.R."/>
        </authorList>
    </citation>
    <scope>NUCLEOTIDE SEQUENCE [LARGE SCALE GENOMIC DNA]</scope>
    <source>
        <strain evidence="3">cv. Chardonnay</strain>
        <tissue evidence="2">Leaf</tissue>
    </source>
</reference>
<evidence type="ECO:0000256" key="1">
    <source>
        <dbReference type="SAM" id="MobiDB-lite"/>
    </source>
</evidence>
<proteinExistence type="predicted"/>
<evidence type="ECO:0000313" key="3">
    <source>
        <dbReference type="Proteomes" id="UP000288805"/>
    </source>
</evidence>
<sequence length="111" mass="12390">MPKTEEDILQLPRAVRERPCAGPLDAQPHLADFALQSRYHTRRASATLVALLRLHLGVLLPKKAKTSELGESFRAPRDSQSQPPSTRRPRPSSPIEATQIADPKHFMSSIF</sequence>
<name>A0A438BQ28_VITVI</name>
<feature type="region of interest" description="Disordered" evidence="1">
    <location>
        <begin position="67"/>
        <end position="99"/>
    </location>
</feature>
<organism evidence="2 3">
    <name type="scientific">Vitis vinifera</name>
    <name type="common">Grape</name>
    <dbReference type="NCBI Taxonomy" id="29760"/>
    <lineage>
        <taxon>Eukaryota</taxon>
        <taxon>Viridiplantae</taxon>
        <taxon>Streptophyta</taxon>
        <taxon>Embryophyta</taxon>
        <taxon>Tracheophyta</taxon>
        <taxon>Spermatophyta</taxon>
        <taxon>Magnoliopsida</taxon>
        <taxon>eudicotyledons</taxon>
        <taxon>Gunneridae</taxon>
        <taxon>Pentapetalae</taxon>
        <taxon>rosids</taxon>
        <taxon>Vitales</taxon>
        <taxon>Vitaceae</taxon>
        <taxon>Viteae</taxon>
        <taxon>Vitis</taxon>
    </lineage>
</organism>